<dbReference type="InterPro" id="IPR003154">
    <property type="entry name" value="S1/P1nuclease"/>
</dbReference>
<dbReference type="SUPFAM" id="SSF48537">
    <property type="entry name" value="Phospholipase C/P1 nuclease"/>
    <property type="match status" value="1"/>
</dbReference>
<evidence type="ECO:0000313" key="8">
    <source>
        <dbReference type="Proteomes" id="UP000182798"/>
    </source>
</evidence>
<name>A0A1J5TV54_9GAMM</name>
<evidence type="ECO:0000256" key="3">
    <source>
        <dbReference type="ARBA" id="ARBA00022759"/>
    </source>
</evidence>
<keyword evidence="3" id="KW-0255">Endonuclease</keyword>
<evidence type="ECO:0000313" key="7">
    <source>
        <dbReference type="EMBL" id="OIR24688.2"/>
    </source>
</evidence>
<dbReference type="Proteomes" id="UP000182798">
    <property type="component" value="Unassembled WGS sequence"/>
</dbReference>
<dbReference type="OrthoDB" id="267579at2"/>
<evidence type="ECO:0000256" key="5">
    <source>
        <dbReference type="ARBA" id="ARBA00023157"/>
    </source>
</evidence>
<dbReference type="PANTHER" id="PTHR33146">
    <property type="entry name" value="ENDONUCLEASE 4"/>
    <property type="match status" value="1"/>
</dbReference>
<dbReference type="GO" id="GO:0016788">
    <property type="term" value="F:hydrolase activity, acting on ester bonds"/>
    <property type="evidence" value="ECO:0007669"/>
    <property type="project" value="InterPro"/>
</dbReference>
<sequence length="331" mass="37788">MKKIIYVLIFQSLLFAPSMVKAYGLEGHISILHIALNQLSAEKRAKITPLLSDILDQIYDSEKSLDPVISANWLDNMYNIEILNKAHFSGKIIHNPQKIKLPKNAEEVLFYKLDVYWNLDEIKYAFEQHKKDPKDNPLSTFKQSLLLMYLVHLVGDAHQPLHVTEPLYGVYRTNTNPYGETYGANSVLVKTSGKCLGTKKLHAIWDGMGCLTDAARKKYPPRTGTEQEYFINAEKFFAKNLVKDFVANIVKKATIDPKKYQMDFDTKTWVNDLQKFDSNVFAAIDADIAKLKHSTDAIVLTDEYLKNVEQTTINLVYLAGLRLGYILNSIY</sequence>
<dbReference type="GO" id="GO:0006308">
    <property type="term" value="P:DNA catabolic process"/>
    <property type="evidence" value="ECO:0007669"/>
    <property type="project" value="InterPro"/>
</dbReference>
<dbReference type="GO" id="GO:0004519">
    <property type="term" value="F:endonuclease activity"/>
    <property type="evidence" value="ECO:0007669"/>
    <property type="project" value="UniProtKB-KW"/>
</dbReference>
<evidence type="ECO:0000256" key="4">
    <source>
        <dbReference type="ARBA" id="ARBA00022801"/>
    </source>
</evidence>
<keyword evidence="6" id="KW-0325">Glycoprotein</keyword>
<keyword evidence="1" id="KW-0540">Nuclease</keyword>
<evidence type="ECO:0008006" key="9">
    <source>
        <dbReference type="Google" id="ProtNLM"/>
    </source>
</evidence>
<gene>
    <name evidence="7" type="ORF">BGC33_11395</name>
</gene>
<accession>A0A1J5TV54</accession>
<protein>
    <recommendedName>
        <fullName evidence="9">S1/P1 Nuclease</fullName>
    </recommendedName>
</protein>
<keyword evidence="4" id="KW-0378">Hydrolase</keyword>
<dbReference type="GO" id="GO:0046872">
    <property type="term" value="F:metal ion binding"/>
    <property type="evidence" value="ECO:0007669"/>
    <property type="project" value="UniProtKB-KW"/>
</dbReference>
<proteinExistence type="predicted"/>
<dbReference type="Gene3D" id="1.10.575.10">
    <property type="entry name" value="P1 Nuclease"/>
    <property type="match status" value="1"/>
</dbReference>
<reference evidence="8" key="1">
    <citation type="submission" date="2016-09" db="EMBL/GenBank/DDBJ databases">
        <title>Genome Sequence of Bathymodiolus thermophilus sulfur-oxidizing gill endosymbiont.</title>
        <authorList>
            <person name="Ponnudurai R."/>
            <person name="Kleiner M."/>
            <person name="Sayavedra L."/>
            <person name="Thuermer A."/>
            <person name="Felbeck H."/>
            <person name="Schlueter R."/>
            <person name="Schweder T."/>
            <person name="Markert S."/>
        </authorList>
    </citation>
    <scope>NUCLEOTIDE SEQUENCE [LARGE SCALE GENOMIC DNA]</scope>
    <source>
        <strain evidence="8">BAT/CrabSpa'14</strain>
    </source>
</reference>
<organism evidence="7 8">
    <name type="scientific">Bathymodiolus thermophilus thioautotrophic gill symbiont</name>
    <dbReference type="NCBI Taxonomy" id="2360"/>
    <lineage>
        <taxon>Bacteria</taxon>
        <taxon>Pseudomonadati</taxon>
        <taxon>Pseudomonadota</taxon>
        <taxon>Gammaproteobacteria</taxon>
        <taxon>sulfur-oxidizing symbionts</taxon>
    </lineage>
</organism>
<dbReference type="GO" id="GO:0003676">
    <property type="term" value="F:nucleic acid binding"/>
    <property type="evidence" value="ECO:0007669"/>
    <property type="project" value="InterPro"/>
</dbReference>
<dbReference type="InterPro" id="IPR008947">
    <property type="entry name" value="PLipase_C/P1_nuclease_dom_sf"/>
</dbReference>
<dbReference type="PANTHER" id="PTHR33146:SF10">
    <property type="entry name" value="STRAND-SPECIFIC NUCLEASE, PUTATIVE-RELATED"/>
    <property type="match status" value="1"/>
</dbReference>
<dbReference type="RefSeq" id="WP_071564326.1">
    <property type="nucleotide sequence ID" value="NZ_CAESAR020000054.1"/>
</dbReference>
<evidence type="ECO:0000256" key="6">
    <source>
        <dbReference type="ARBA" id="ARBA00023180"/>
    </source>
</evidence>
<keyword evidence="5" id="KW-1015">Disulfide bond</keyword>
<dbReference type="EMBL" id="MIQH01000553">
    <property type="protein sequence ID" value="OIR24688.2"/>
    <property type="molecule type" value="Genomic_DNA"/>
</dbReference>
<dbReference type="Pfam" id="PF02265">
    <property type="entry name" value="S1-P1_nuclease"/>
    <property type="match status" value="1"/>
</dbReference>
<evidence type="ECO:0000256" key="2">
    <source>
        <dbReference type="ARBA" id="ARBA00022723"/>
    </source>
</evidence>
<comment type="caution">
    <text evidence="7">The sequence shown here is derived from an EMBL/GenBank/DDBJ whole genome shotgun (WGS) entry which is preliminary data.</text>
</comment>
<dbReference type="AlphaFoldDB" id="A0A1J5TV54"/>
<evidence type="ECO:0000256" key="1">
    <source>
        <dbReference type="ARBA" id="ARBA00022722"/>
    </source>
</evidence>
<keyword evidence="2" id="KW-0479">Metal-binding</keyword>